<proteinExistence type="predicted"/>
<reference evidence="1" key="1">
    <citation type="submission" date="2019-11" db="EMBL/GenBank/DDBJ databases">
        <title>Nori genome reveals adaptations in red seaweeds to the harsh intertidal environment.</title>
        <authorList>
            <person name="Wang D."/>
            <person name="Mao Y."/>
        </authorList>
    </citation>
    <scope>NUCLEOTIDE SEQUENCE</scope>
    <source>
        <tissue evidence="1">Gametophyte</tissue>
    </source>
</reference>
<evidence type="ECO:0000313" key="1">
    <source>
        <dbReference type="EMBL" id="KAK1867156.1"/>
    </source>
</evidence>
<protein>
    <submittedName>
        <fullName evidence="1">Uncharacterized protein</fullName>
    </submittedName>
</protein>
<gene>
    <name evidence="1" type="ORF">I4F81_009665</name>
</gene>
<organism evidence="1 2">
    <name type="scientific">Pyropia yezoensis</name>
    <name type="common">Susabi-nori</name>
    <name type="synonym">Porphyra yezoensis</name>
    <dbReference type="NCBI Taxonomy" id="2788"/>
    <lineage>
        <taxon>Eukaryota</taxon>
        <taxon>Rhodophyta</taxon>
        <taxon>Bangiophyceae</taxon>
        <taxon>Bangiales</taxon>
        <taxon>Bangiaceae</taxon>
        <taxon>Pyropia</taxon>
    </lineage>
</organism>
<accession>A0ACC3CBK3</accession>
<comment type="caution">
    <text evidence="1">The sequence shown here is derived from an EMBL/GenBank/DDBJ whole genome shotgun (WGS) entry which is preliminary data.</text>
</comment>
<dbReference type="Proteomes" id="UP000798662">
    <property type="component" value="Chromosome 3"/>
</dbReference>
<keyword evidence="2" id="KW-1185">Reference proteome</keyword>
<sequence>MVRFMIKGGVWKNSEDEILKAAVMKYGPHQWARVSSLLVRKSAAQAKARWTEWLDPSIRKTEWSAAEDATLLHLAKVLPTQWRSIAPRVGRTAAQCLARYEQLLDAAEEGGGVAGSGAGAGGATATAGDVAPESRPARPDAVDMDEDEKEMLAEARARLANTKGKKAKRKAREAALEQARRLAVLQKRRELEAAGVGAGAAGGGKRRGRRRVGDVDYVSEIPLHRAAPAGFYAADPVDERVGGAKPTDPTLLGRLLSAHEASAVGKATETRRAQLRKSIMDATGLDRDVDVWGGRRRGSDGYRDPGVPREVAAATERVEALLAAAAAAVSPPSLPWSAAAAAAVAVAAAPSAPGGGVTEAALAAALAARAPADGAPRPPLDSGIVRRVERVAAAAAADAARPLAAADEERAGLAARWAAATERAAAAAEAAACLGRLAVLEEGGAAARAAAAVARADSVAAAGQALQARYARAVAGGGS</sequence>
<evidence type="ECO:0000313" key="2">
    <source>
        <dbReference type="Proteomes" id="UP000798662"/>
    </source>
</evidence>
<name>A0ACC3CBK3_PYRYE</name>
<dbReference type="EMBL" id="CM020620">
    <property type="protein sequence ID" value="KAK1867156.1"/>
    <property type="molecule type" value="Genomic_DNA"/>
</dbReference>